<dbReference type="SUPFAM" id="SSF53335">
    <property type="entry name" value="S-adenosyl-L-methionine-dependent methyltransferases"/>
    <property type="match status" value="1"/>
</dbReference>
<evidence type="ECO:0000256" key="6">
    <source>
        <dbReference type="ARBA" id="ARBA00023125"/>
    </source>
</evidence>
<keyword evidence="11" id="KW-1185">Reference proteome</keyword>
<dbReference type="InterPro" id="IPR029063">
    <property type="entry name" value="SAM-dependent_MTases_sf"/>
</dbReference>
<evidence type="ECO:0000256" key="2">
    <source>
        <dbReference type="ARBA" id="ARBA00022603"/>
    </source>
</evidence>
<comment type="catalytic activity">
    <reaction evidence="7">
        <text>a 2'-deoxyadenosine in DNA + S-adenosyl-L-methionine = an N(6)-methyl-2'-deoxyadenosine in DNA + S-adenosyl-L-homocysteine + H(+)</text>
        <dbReference type="Rhea" id="RHEA:15197"/>
        <dbReference type="Rhea" id="RHEA-COMP:12418"/>
        <dbReference type="Rhea" id="RHEA-COMP:12419"/>
        <dbReference type="ChEBI" id="CHEBI:15378"/>
        <dbReference type="ChEBI" id="CHEBI:57856"/>
        <dbReference type="ChEBI" id="CHEBI:59789"/>
        <dbReference type="ChEBI" id="CHEBI:90615"/>
        <dbReference type="ChEBI" id="CHEBI:90616"/>
        <dbReference type="EC" id="2.1.1.72"/>
    </reaction>
</comment>
<keyword evidence="2 10" id="KW-0489">Methyltransferase</keyword>
<dbReference type="CDD" id="cd02440">
    <property type="entry name" value="AdoMet_MTases"/>
    <property type="match status" value="1"/>
</dbReference>
<dbReference type="InterPro" id="IPR025931">
    <property type="entry name" value="TaqI_C"/>
</dbReference>
<dbReference type="Pfam" id="PF12950">
    <property type="entry name" value="TaqI_C"/>
    <property type="match status" value="1"/>
</dbReference>
<comment type="caution">
    <text evidence="10">The sequence shown here is derived from an EMBL/GenBank/DDBJ whole genome shotgun (WGS) entry which is preliminary data.</text>
</comment>
<keyword evidence="4" id="KW-0949">S-adenosyl-L-methionine</keyword>
<name>A0A6A7K9V0_9FIRM</name>
<dbReference type="AlphaFoldDB" id="A0A6A7K9V0"/>
<dbReference type="InterPro" id="IPR050953">
    <property type="entry name" value="N4_N6_ade-DNA_methylase"/>
</dbReference>
<evidence type="ECO:0000256" key="7">
    <source>
        <dbReference type="ARBA" id="ARBA00047942"/>
    </source>
</evidence>
<dbReference type="PANTHER" id="PTHR33841:SF6">
    <property type="entry name" value="TYPE II METHYLTRANSFERASE M.HINDII"/>
    <property type="match status" value="1"/>
</dbReference>
<dbReference type="EMBL" id="WHNX01000016">
    <property type="protein sequence ID" value="MPW26319.1"/>
    <property type="molecule type" value="Genomic_DNA"/>
</dbReference>
<evidence type="ECO:0000256" key="4">
    <source>
        <dbReference type="ARBA" id="ARBA00022691"/>
    </source>
</evidence>
<dbReference type="GO" id="GO:0009007">
    <property type="term" value="F:site-specific DNA-methyltransferase (adenine-specific) activity"/>
    <property type="evidence" value="ECO:0007669"/>
    <property type="project" value="UniProtKB-EC"/>
</dbReference>
<dbReference type="PROSITE" id="PS00092">
    <property type="entry name" value="N6_MTASE"/>
    <property type="match status" value="1"/>
</dbReference>
<dbReference type="InterPro" id="IPR011639">
    <property type="entry name" value="MethylTrfase_TaqI-like_dom"/>
</dbReference>
<keyword evidence="5" id="KW-0680">Restriction system</keyword>
<gene>
    <name evidence="10" type="ORF">GC105_11015</name>
</gene>
<keyword evidence="3" id="KW-0808">Transferase</keyword>
<evidence type="ECO:0000259" key="9">
    <source>
        <dbReference type="Pfam" id="PF12950"/>
    </source>
</evidence>
<protein>
    <recommendedName>
        <fullName evidence="1">site-specific DNA-methyltransferase (adenine-specific)</fullName>
        <ecNumber evidence="1">2.1.1.72</ecNumber>
    </recommendedName>
</protein>
<dbReference type="GO" id="GO:0032259">
    <property type="term" value="P:methylation"/>
    <property type="evidence" value="ECO:0007669"/>
    <property type="project" value="UniProtKB-KW"/>
</dbReference>
<keyword evidence="6" id="KW-0238">DNA-binding</keyword>
<accession>A0A6A7K9V0</accession>
<dbReference type="GO" id="GO:0009307">
    <property type="term" value="P:DNA restriction-modification system"/>
    <property type="evidence" value="ECO:0007669"/>
    <property type="project" value="UniProtKB-KW"/>
</dbReference>
<dbReference type="EC" id="2.1.1.72" evidence="1"/>
<organism evidence="10 11">
    <name type="scientific">Alkalibaculum sporogenes</name>
    <dbReference type="NCBI Taxonomy" id="2655001"/>
    <lineage>
        <taxon>Bacteria</taxon>
        <taxon>Bacillati</taxon>
        <taxon>Bacillota</taxon>
        <taxon>Clostridia</taxon>
        <taxon>Eubacteriales</taxon>
        <taxon>Eubacteriaceae</taxon>
        <taxon>Alkalibaculum</taxon>
    </lineage>
</organism>
<evidence type="ECO:0000313" key="11">
    <source>
        <dbReference type="Proteomes" id="UP000440004"/>
    </source>
</evidence>
<dbReference type="PANTHER" id="PTHR33841">
    <property type="entry name" value="DNA METHYLTRANSFERASE YEEA-RELATED"/>
    <property type="match status" value="1"/>
</dbReference>
<evidence type="ECO:0000256" key="1">
    <source>
        <dbReference type="ARBA" id="ARBA00011900"/>
    </source>
</evidence>
<evidence type="ECO:0000259" key="8">
    <source>
        <dbReference type="Pfam" id="PF07669"/>
    </source>
</evidence>
<dbReference type="GO" id="GO:0003677">
    <property type="term" value="F:DNA binding"/>
    <property type="evidence" value="ECO:0007669"/>
    <property type="project" value="UniProtKB-KW"/>
</dbReference>
<feature type="domain" description="TaqI-like C-terminal specificity" evidence="9">
    <location>
        <begin position="457"/>
        <end position="607"/>
    </location>
</feature>
<dbReference type="PRINTS" id="PR00507">
    <property type="entry name" value="N12N6MTFRASE"/>
</dbReference>
<dbReference type="Proteomes" id="UP000440004">
    <property type="component" value="Unassembled WGS sequence"/>
</dbReference>
<reference evidence="10 11" key="1">
    <citation type="submission" date="2019-10" db="EMBL/GenBank/DDBJ databases">
        <title>Alkalibaculum tamaniensis sp.nov., a new alkaliphilic acetogen, isolated on methoxylated aromatics from a mud volcano.</title>
        <authorList>
            <person name="Khomyakova M.A."/>
            <person name="Merkel A.Y."/>
            <person name="Bonch-Osmolovskaya E.A."/>
            <person name="Slobodkin A.I."/>
        </authorList>
    </citation>
    <scope>NUCLEOTIDE SEQUENCE [LARGE SCALE GENOMIC DNA]</scope>
    <source>
        <strain evidence="10 11">M08DMB</strain>
    </source>
</reference>
<evidence type="ECO:0000256" key="5">
    <source>
        <dbReference type="ARBA" id="ARBA00022747"/>
    </source>
</evidence>
<feature type="domain" description="Type II methyltransferase M.TaqI-like" evidence="8">
    <location>
        <begin position="195"/>
        <end position="337"/>
    </location>
</feature>
<dbReference type="Pfam" id="PF07669">
    <property type="entry name" value="Eco57I"/>
    <property type="match status" value="1"/>
</dbReference>
<evidence type="ECO:0000313" key="10">
    <source>
        <dbReference type="EMBL" id="MPW26319.1"/>
    </source>
</evidence>
<evidence type="ECO:0000256" key="3">
    <source>
        <dbReference type="ARBA" id="ARBA00022679"/>
    </source>
</evidence>
<proteinExistence type="predicted"/>
<dbReference type="InterPro" id="IPR002052">
    <property type="entry name" value="DNA_methylase_N6_adenine_CS"/>
</dbReference>
<dbReference type="Gene3D" id="3.40.50.150">
    <property type="entry name" value="Vaccinia Virus protein VP39"/>
    <property type="match status" value="1"/>
</dbReference>
<sequence>MNYWRKDLKSIFKEVSDLHKKLNLITEETYGIICIIKIVLLKFLIDNEYIKCINKEIKEYFTINRIIKSWYGEEIDYYQEENSELCEYSWKVILDYIECGSSLKGLNSNIIGFVYEYLNTLTIKKKKGLFYTPKEIIDHMIDLLDIDKGKKFTVIDPASGCGFFLSEIYDSIIENQGDLSSKDRFYYHRKIIECQLYGIEKDRLASLIARLVLTLKHPIFIPVLNIINEDALINNINKLEDIRFDYVIGNPPYIGHKLLDRDYFIELKRRYKEIFYDKADISFCFFKLGLDLLKSDGQLIYITSRYFLESLSGKGLRKYINENSKINKIIDFNGNRVIKGAKVDLAILHLTNNTENNNSTRVYKLSEDINYKDYIELFHENSNYSSLIIKQNNMNDDGWIFIDELSTSILNKIRQNTKLTLDDIANSYQGIITGHDKAFVLECKDIHKFNKGLLQPWIKNTNVDKYSIRSNNKYLLYTDDIKDINEFTYEFEYLEPFIERLSNRRECKNGVRNWYMLQWGRNKLNFKKQKIIFPYKAANNRFALDNEGFFFSADIYSLILEDNTFYNYTYEFLVCLLNSKLYEFYFKSYAKKLGGKLYEYYPNTIMRLRIPNIDFNINVLFKEYYDKIMYWKLFGNIEKVDIIQGEVNKYIYDFFGLSEEERTKIDISIKNQQ</sequence>